<evidence type="ECO:0000259" key="1">
    <source>
        <dbReference type="Pfam" id="PF00501"/>
    </source>
</evidence>
<organism evidence="3 4">
    <name type="scientific">Micromonospora orduensis</name>
    <dbReference type="NCBI Taxonomy" id="1420891"/>
    <lineage>
        <taxon>Bacteria</taxon>
        <taxon>Bacillati</taxon>
        <taxon>Actinomycetota</taxon>
        <taxon>Actinomycetes</taxon>
        <taxon>Micromonosporales</taxon>
        <taxon>Micromonosporaceae</taxon>
        <taxon>Micromonospora</taxon>
    </lineage>
</organism>
<dbReference type="Gene3D" id="3.30.300.30">
    <property type="match status" value="1"/>
</dbReference>
<feature type="domain" description="AMP-binding enzyme C-terminal" evidence="2">
    <location>
        <begin position="421"/>
        <end position="490"/>
    </location>
</feature>
<feature type="domain" description="AMP-dependent synthetase/ligase" evidence="1">
    <location>
        <begin position="32"/>
        <end position="128"/>
    </location>
</feature>
<dbReference type="InterPro" id="IPR025110">
    <property type="entry name" value="AMP-bd_C"/>
</dbReference>
<name>A0A5C4QGV5_9ACTN</name>
<dbReference type="OrthoDB" id="4477213at2"/>
<accession>A0A5C4QGV5</accession>
<dbReference type="AlphaFoldDB" id="A0A5C4QGV5"/>
<dbReference type="PANTHER" id="PTHR45527:SF1">
    <property type="entry name" value="FATTY ACID SYNTHASE"/>
    <property type="match status" value="1"/>
</dbReference>
<protein>
    <submittedName>
        <fullName evidence="3">Amino acid adenylation domain-containing protein</fullName>
    </submittedName>
</protein>
<dbReference type="Pfam" id="PF13193">
    <property type="entry name" value="AMP-binding_C"/>
    <property type="match status" value="1"/>
</dbReference>
<dbReference type="PANTHER" id="PTHR45527">
    <property type="entry name" value="NONRIBOSOMAL PEPTIDE SYNTHETASE"/>
    <property type="match status" value="1"/>
</dbReference>
<evidence type="ECO:0000259" key="2">
    <source>
        <dbReference type="Pfam" id="PF13193"/>
    </source>
</evidence>
<sequence length="516" mass="54220">MRPGRAQSRAPGGIEERRIVEPPYETLDGVLRRGAAAWPDRPALIGEAIRLSYAELDARVGALASALLEAGLEPGDRAAVMADGTAGAVLALAATMRVGACAVPIDAAHPDARRAEAMRDAGCRMVVSPGLVATTVATPAGAGPDTPAYAIYTSGSAGRPKAVAVGHAAAVRHAAAAAECFGLTPDDRVLQFASLSFDVAQEEIWPTWSAGGTVVTRPREVLHAAALGRLVAEYGLTVLQLPTAYWRALLADAALIHPSDLRTLRLVVIGGEAASLADVHRWRDSPFRDIDLVNGYGPTECVVTATAFRLTGTDPLPVTGGGLPIGSALPGRRLWILDDAGHPVVPGAAGELYVGGILADGYLNQPELTADRFREIEIDGERHRTYRTGDLVRECEPGVLEFLGRLDNQIKVRGYRVELEEIDAVLRDCPGVQDVATVLIPAPSGESMLATLIVGDAASVTREASRRLPAYMMPAATVTAERLPLTTAGKVDRPAVQALLVKALATRRSSRVGSPA</sequence>
<dbReference type="GO" id="GO:0005737">
    <property type="term" value="C:cytoplasm"/>
    <property type="evidence" value="ECO:0007669"/>
    <property type="project" value="TreeGrafter"/>
</dbReference>
<dbReference type="InterPro" id="IPR000873">
    <property type="entry name" value="AMP-dep_synth/lig_dom"/>
</dbReference>
<comment type="caution">
    <text evidence="3">The sequence shown here is derived from an EMBL/GenBank/DDBJ whole genome shotgun (WGS) entry which is preliminary data.</text>
</comment>
<dbReference type="InterPro" id="IPR010071">
    <property type="entry name" value="AA_adenyl_dom"/>
</dbReference>
<dbReference type="GO" id="GO:0044550">
    <property type="term" value="P:secondary metabolite biosynthetic process"/>
    <property type="evidence" value="ECO:0007669"/>
    <property type="project" value="TreeGrafter"/>
</dbReference>
<dbReference type="GO" id="GO:0043041">
    <property type="term" value="P:amino acid activation for nonribosomal peptide biosynthetic process"/>
    <property type="evidence" value="ECO:0007669"/>
    <property type="project" value="TreeGrafter"/>
</dbReference>
<dbReference type="SUPFAM" id="SSF56801">
    <property type="entry name" value="Acetyl-CoA synthetase-like"/>
    <property type="match status" value="1"/>
</dbReference>
<feature type="domain" description="AMP-dependent synthetase/ligase" evidence="1">
    <location>
        <begin position="139"/>
        <end position="362"/>
    </location>
</feature>
<dbReference type="Gene3D" id="3.40.50.12780">
    <property type="entry name" value="N-terminal domain of ligase-like"/>
    <property type="match status" value="1"/>
</dbReference>
<evidence type="ECO:0000313" key="3">
    <source>
        <dbReference type="EMBL" id="TNH23980.1"/>
    </source>
</evidence>
<gene>
    <name evidence="3" type="ORF">FHG89_26090</name>
</gene>
<dbReference type="Proteomes" id="UP000306145">
    <property type="component" value="Unassembled WGS sequence"/>
</dbReference>
<keyword evidence="4" id="KW-1185">Reference proteome</keyword>
<dbReference type="Pfam" id="PF00501">
    <property type="entry name" value="AMP-binding"/>
    <property type="match status" value="2"/>
</dbReference>
<dbReference type="InterPro" id="IPR045851">
    <property type="entry name" value="AMP-bd_C_sf"/>
</dbReference>
<reference evidence="3 4" key="1">
    <citation type="submission" date="2019-06" db="EMBL/GenBank/DDBJ databases">
        <title>Micromonospora ordensis sp. nov., isolated from deep marine sediment.</title>
        <authorList>
            <person name="Veyisoglu A."/>
            <person name="Carro L."/>
            <person name="Klenk H.-P."/>
            <person name="Sahin N."/>
        </authorList>
    </citation>
    <scope>NUCLEOTIDE SEQUENCE [LARGE SCALE GENOMIC DNA]</scope>
    <source>
        <strain evidence="3 4">S2509</strain>
    </source>
</reference>
<evidence type="ECO:0000313" key="4">
    <source>
        <dbReference type="Proteomes" id="UP000306145"/>
    </source>
</evidence>
<dbReference type="EMBL" id="VDFY01000230">
    <property type="protein sequence ID" value="TNH23980.1"/>
    <property type="molecule type" value="Genomic_DNA"/>
</dbReference>
<proteinExistence type="predicted"/>
<dbReference type="GO" id="GO:0031177">
    <property type="term" value="F:phosphopantetheine binding"/>
    <property type="evidence" value="ECO:0007669"/>
    <property type="project" value="TreeGrafter"/>
</dbReference>
<dbReference type="NCBIfam" id="TIGR01733">
    <property type="entry name" value="AA-adenyl-dom"/>
    <property type="match status" value="1"/>
</dbReference>
<dbReference type="CDD" id="cd05930">
    <property type="entry name" value="A_NRPS"/>
    <property type="match status" value="1"/>
</dbReference>
<dbReference type="InterPro" id="IPR042099">
    <property type="entry name" value="ANL_N_sf"/>
</dbReference>